<evidence type="ECO:0000313" key="4">
    <source>
        <dbReference type="Proteomes" id="UP000070260"/>
    </source>
</evidence>
<keyword evidence="1" id="KW-0472">Membrane</keyword>
<evidence type="ECO:0000259" key="2">
    <source>
        <dbReference type="Pfam" id="PF02517"/>
    </source>
</evidence>
<gene>
    <name evidence="3" type="ORF">JFP838_01410</name>
</gene>
<proteinExistence type="predicted"/>
<dbReference type="GO" id="GO:0004175">
    <property type="term" value="F:endopeptidase activity"/>
    <property type="evidence" value="ECO:0007669"/>
    <property type="project" value="UniProtKB-ARBA"/>
</dbReference>
<feature type="transmembrane region" description="Helical" evidence="1">
    <location>
        <begin position="180"/>
        <end position="196"/>
    </location>
</feature>
<name>A0A127EEU2_CLOPF</name>
<dbReference type="Proteomes" id="UP000070260">
    <property type="component" value="Chromosome"/>
</dbReference>
<feature type="transmembrane region" description="Helical" evidence="1">
    <location>
        <begin position="44"/>
        <end position="64"/>
    </location>
</feature>
<feature type="transmembrane region" description="Helical" evidence="1">
    <location>
        <begin position="203"/>
        <end position="221"/>
    </location>
</feature>
<feature type="domain" description="CAAX prenyl protease 2/Lysostaphin resistance protein A-like" evidence="2">
    <location>
        <begin position="124"/>
        <end position="212"/>
    </location>
</feature>
<feature type="transmembrane region" description="Helical" evidence="1">
    <location>
        <begin position="227"/>
        <end position="247"/>
    </location>
</feature>
<keyword evidence="1" id="KW-1133">Transmembrane helix</keyword>
<dbReference type="PANTHER" id="PTHR36435:SF1">
    <property type="entry name" value="CAAX AMINO TERMINAL PROTEASE FAMILY PROTEIN"/>
    <property type="match status" value="1"/>
</dbReference>
<sequence length="256" mass="28710">MKKFFKTVGVCLGFPILNFVIVSFIQGFFLGYTKDNISLFQKNIFSLTILGNILTLVLIAVILLPSNEGLLKRIKIKKINLKEYLYIIALSIGVSIILLFLSAILTKIIPSYGEIVNQLNIANKSVLQLVIVIILIPIYEEIVFRGIIFGYLRKNFNIIVAILVQALIFGIMHLNLVQGIYTFILGVVLALIYVYSDSILGNITVHIIFNLLGVLLIPMLLSKFPSMVIVLLILGIALFIFSVIKIIGKYEKSLYK</sequence>
<dbReference type="InterPro" id="IPR052710">
    <property type="entry name" value="CAAX_protease"/>
</dbReference>
<dbReference type="AlphaFoldDB" id="A0A127EEU2"/>
<evidence type="ECO:0000313" key="3">
    <source>
        <dbReference type="EMBL" id="AMN34464.1"/>
    </source>
</evidence>
<dbReference type="InterPro" id="IPR003675">
    <property type="entry name" value="Rce1/LyrA-like_dom"/>
</dbReference>
<feature type="transmembrane region" description="Helical" evidence="1">
    <location>
        <begin position="84"/>
        <end position="105"/>
    </location>
</feature>
<accession>A0A127EEU2</accession>
<protein>
    <recommendedName>
        <fullName evidence="2">CAAX prenyl protease 2/Lysostaphin resistance protein A-like domain-containing protein</fullName>
    </recommendedName>
</protein>
<reference evidence="3 4" key="1">
    <citation type="journal article" date="2016" name="PLoS ONE">
        <title>Plasmid Characterization and Chromosome Analysis of Two netF+ Clostridium perfringens Isolates Associated with Foal and Canine Necrotizing Enteritis.</title>
        <authorList>
            <person name="Mehdizadeh Gohari I."/>
            <person name="Kropinski A.M."/>
            <person name="Weese S.J."/>
            <person name="Parreira V.R."/>
            <person name="Whitehead A.E."/>
            <person name="Boerlin P."/>
            <person name="Prescott J.F."/>
        </authorList>
    </citation>
    <scope>NUCLEOTIDE SEQUENCE [LARGE SCALE GENOMIC DNA]</scope>
    <source>
        <strain evidence="3 4">JP838</strain>
    </source>
</reference>
<feature type="transmembrane region" description="Helical" evidence="1">
    <location>
        <begin position="125"/>
        <end position="144"/>
    </location>
</feature>
<dbReference type="Pfam" id="PF02517">
    <property type="entry name" value="Rce1-like"/>
    <property type="match status" value="1"/>
</dbReference>
<feature type="transmembrane region" description="Helical" evidence="1">
    <location>
        <begin position="156"/>
        <end position="174"/>
    </location>
</feature>
<feature type="transmembrane region" description="Helical" evidence="1">
    <location>
        <begin position="12"/>
        <end position="32"/>
    </location>
</feature>
<organism evidence="3 4">
    <name type="scientific">Clostridium perfringens</name>
    <dbReference type="NCBI Taxonomy" id="1502"/>
    <lineage>
        <taxon>Bacteria</taxon>
        <taxon>Bacillati</taxon>
        <taxon>Bacillota</taxon>
        <taxon>Clostridia</taxon>
        <taxon>Eubacteriales</taxon>
        <taxon>Clostridiaceae</taxon>
        <taxon>Clostridium</taxon>
    </lineage>
</organism>
<dbReference type="PANTHER" id="PTHR36435">
    <property type="entry name" value="SLR1288 PROTEIN"/>
    <property type="match status" value="1"/>
</dbReference>
<keyword evidence="1" id="KW-0812">Transmembrane</keyword>
<dbReference type="PATRIC" id="fig|1502.177.peg.262"/>
<evidence type="ECO:0000256" key="1">
    <source>
        <dbReference type="SAM" id="Phobius"/>
    </source>
</evidence>
<dbReference type="OrthoDB" id="4177129at2"/>
<dbReference type="GO" id="GO:0080120">
    <property type="term" value="P:CAAX-box protein maturation"/>
    <property type="evidence" value="ECO:0007669"/>
    <property type="project" value="UniProtKB-ARBA"/>
</dbReference>
<dbReference type="EMBL" id="CP010994">
    <property type="protein sequence ID" value="AMN34464.1"/>
    <property type="molecule type" value="Genomic_DNA"/>
</dbReference>
<dbReference type="RefSeq" id="WP_061426196.1">
    <property type="nucleotide sequence ID" value="NZ_CABPRL010000006.1"/>
</dbReference>